<feature type="domain" description="Methylated-DNA-[protein]-cysteine S-methyltransferase DNA binding" evidence="10">
    <location>
        <begin position="73"/>
        <end position="151"/>
    </location>
</feature>
<dbReference type="InterPro" id="IPR014048">
    <property type="entry name" value="MethylDNA_cys_MeTrfase_DNA-bd"/>
</dbReference>
<keyword evidence="4 9" id="KW-0489">Methyltransferase</keyword>
<dbReference type="HAMAP" id="MF_00772">
    <property type="entry name" value="OGT"/>
    <property type="match status" value="1"/>
</dbReference>
<evidence type="ECO:0000256" key="1">
    <source>
        <dbReference type="ARBA" id="ARBA00001286"/>
    </source>
</evidence>
<dbReference type="NCBIfam" id="TIGR00589">
    <property type="entry name" value="ogt"/>
    <property type="match status" value="1"/>
</dbReference>
<evidence type="ECO:0000256" key="9">
    <source>
        <dbReference type="HAMAP-Rule" id="MF_00772"/>
    </source>
</evidence>
<dbReference type="KEGG" id="fgg:FSB75_03170"/>
<dbReference type="CDD" id="cd06445">
    <property type="entry name" value="ATase"/>
    <property type="match status" value="1"/>
</dbReference>
<comment type="catalytic activity">
    <reaction evidence="8 9">
        <text>a 6-O-methyl-2'-deoxyguanosine in DNA + L-cysteinyl-[protein] = S-methyl-L-cysteinyl-[protein] + a 2'-deoxyguanosine in DNA</text>
        <dbReference type="Rhea" id="RHEA:24000"/>
        <dbReference type="Rhea" id="RHEA-COMP:10131"/>
        <dbReference type="Rhea" id="RHEA-COMP:10132"/>
        <dbReference type="Rhea" id="RHEA-COMP:11367"/>
        <dbReference type="Rhea" id="RHEA-COMP:11368"/>
        <dbReference type="ChEBI" id="CHEBI:29950"/>
        <dbReference type="ChEBI" id="CHEBI:82612"/>
        <dbReference type="ChEBI" id="CHEBI:85445"/>
        <dbReference type="ChEBI" id="CHEBI:85448"/>
        <dbReference type="EC" id="2.1.1.63"/>
    </reaction>
</comment>
<keyword evidence="7 9" id="KW-0234">DNA repair</keyword>
<dbReference type="EC" id="2.1.1.63" evidence="9"/>
<evidence type="ECO:0000256" key="3">
    <source>
        <dbReference type="ARBA" id="ARBA00022490"/>
    </source>
</evidence>
<accession>A0A5B8UET7</accession>
<dbReference type="InterPro" id="IPR023546">
    <property type="entry name" value="MGMT"/>
</dbReference>
<dbReference type="GO" id="GO:0006307">
    <property type="term" value="P:DNA alkylation repair"/>
    <property type="evidence" value="ECO:0007669"/>
    <property type="project" value="UniProtKB-UniRule"/>
</dbReference>
<comment type="subcellular location">
    <subcellularLocation>
        <location evidence="9">Cytoplasm</location>
    </subcellularLocation>
</comment>
<evidence type="ECO:0000256" key="7">
    <source>
        <dbReference type="ARBA" id="ARBA00023204"/>
    </source>
</evidence>
<comment type="catalytic activity">
    <reaction evidence="1 9">
        <text>a 4-O-methyl-thymidine in DNA + L-cysteinyl-[protein] = a thymidine in DNA + S-methyl-L-cysteinyl-[protein]</text>
        <dbReference type="Rhea" id="RHEA:53428"/>
        <dbReference type="Rhea" id="RHEA-COMP:10131"/>
        <dbReference type="Rhea" id="RHEA-COMP:10132"/>
        <dbReference type="Rhea" id="RHEA-COMP:13555"/>
        <dbReference type="Rhea" id="RHEA-COMP:13556"/>
        <dbReference type="ChEBI" id="CHEBI:29950"/>
        <dbReference type="ChEBI" id="CHEBI:82612"/>
        <dbReference type="ChEBI" id="CHEBI:137386"/>
        <dbReference type="ChEBI" id="CHEBI:137387"/>
        <dbReference type="EC" id="2.1.1.63"/>
    </reaction>
</comment>
<dbReference type="RefSeq" id="WP_146782639.1">
    <property type="nucleotide sequence ID" value="NZ_BAABIO010000006.1"/>
</dbReference>
<comment type="miscellaneous">
    <text evidence="9">This enzyme catalyzes only one turnover and therefore is not strictly catalytic. According to one definition, an enzyme is a biocatalyst that acts repeatedly and over many reaction cycles.</text>
</comment>
<dbReference type="SUPFAM" id="SSF46767">
    <property type="entry name" value="Methylated DNA-protein cysteine methyltransferase, C-terminal domain"/>
    <property type="match status" value="1"/>
</dbReference>
<dbReference type="AlphaFoldDB" id="A0A5B8UET7"/>
<feature type="domain" description="Methylguanine DNA methyltransferase ribonuclease-like" evidence="11">
    <location>
        <begin position="6"/>
        <end position="66"/>
    </location>
</feature>
<evidence type="ECO:0000256" key="8">
    <source>
        <dbReference type="ARBA" id="ARBA00049348"/>
    </source>
</evidence>
<dbReference type="FunFam" id="1.10.10.10:FF:000214">
    <property type="entry name" value="Methylated-DNA--protein-cysteine methyltransferase"/>
    <property type="match status" value="1"/>
</dbReference>
<dbReference type="OrthoDB" id="9802228at2"/>
<evidence type="ECO:0000259" key="10">
    <source>
        <dbReference type="Pfam" id="PF01035"/>
    </source>
</evidence>
<dbReference type="Gene3D" id="3.30.160.70">
    <property type="entry name" value="Methylated DNA-protein cysteine methyltransferase domain"/>
    <property type="match status" value="1"/>
</dbReference>
<dbReference type="PANTHER" id="PTHR10815:SF13">
    <property type="entry name" value="METHYLATED-DNA--PROTEIN-CYSTEINE METHYLTRANSFERASE"/>
    <property type="match status" value="1"/>
</dbReference>
<dbReference type="EMBL" id="CP042433">
    <property type="protein sequence ID" value="QEC54942.1"/>
    <property type="molecule type" value="Genomic_DNA"/>
</dbReference>
<evidence type="ECO:0000256" key="4">
    <source>
        <dbReference type="ARBA" id="ARBA00022603"/>
    </source>
</evidence>
<gene>
    <name evidence="12" type="ORF">FSB75_03170</name>
</gene>
<protein>
    <recommendedName>
        <fullName evidence="9">Methylated-DNA--protein-cysteine methyltransferase</fullName>
        <ecNumber evidence="9">2.1.1.63</ecNumber>
    </recommendedName>
    <alternativeName>
        <fullName evidence="9">6-O-methylguanine-DNA methyltransferase</fullName>
        <shortName evidence="9">MGMT</shortName>
    </alternativeName>
    <alternativeName>
        <fullName evidence="9">O-6-methylguanine-DNA-alkyltransferase</fullName>
    </alternativeName>
</protein>
<dbReference type="InterPro" id="IPR001497">
    <property type="entry name" value="MethylDNA_cys_MeTrfase_AS"/>
</dbReference>
<proteinExistence type="inferred from homology"/>
<organism evidence="12 13">
    <name type="scientific">Flavisolibacter ginsenosidimutans</name>
    <dbReference type="NCBI Taxonomy" id="661481"/>
    <lineage>
        <taxon>Bacteria</taxon>
        <taxon>Pseudomonadati</taxon>
        <taxon>Bacteroidota</taxon>
        <taxon>Chitinophagia</taxon>
        <taxon>Chitinophagales</taxon>
        <taxon>Chitinophagaceae</taxon>
        <taxon>Flavisolibacter</taxon>
    </lineage>
</organism>
<dbReference type="Proteomes" id="UP000321204">
    <property type="component" value="Chromosome"/>
</dbReference>
<keyword evidence="5 9" id="KW-0808">Transferase</keyword>
<dbReference type="InterPro" id="IPR036217">
    <property type="entry name" value="MethylDNA_cys_MeTrfase_DNAb"/>
</dbReference>
<dbReference type="Pfam" id="PF01035">
    <property type="entry name" value="DNA_binding_1"/>
    <property type="match status" value="1"/>
</dbReference>
<dbReference type="Pfam" id="PF02870">
    <property type="entry name" value="Methyltransf_1N"/>
    <property type="match status" value="1"/>
</dbReference>
<comment type="function">
    <text evidence="9">Involved in the cellular defense against the biological effects of O6-methylguanine (O6-MeG) and O4-methylthymine (O4-MeT) in DNA. Repairs the methylated nucleobase in DNA by stoichiometrically transferring the methyl group to a cysteine residue in the enzyme. This is a suicide reaction: the enzyme is irreversibly inactivated.</text>
</comment>
<dbReference type="PANTHER" id="PTHR10815">
    <property type="entry name" value="METHYLATED-DNA--PROTEIN-CYSTEINE METHYLTRANSFERASE"/>
    <property type="match status" value="1"/>
</dbReference>
<dbReference type="Gene3D" id="1.10.10.10">
    <property type="entry name" value="Winged helix-like DNA-binding domain superfamily/Winged helix DNA-binding domain"/>
    <property type="match status" value="1"/>
</dbReference>
<name>A0A5B8UET7_9BACT</name>
<dbReference type="GO" id="GO:0032259">
    <property type="term" value="P:methylation"/>
    <property type="evidence" value="ECO:0007669"/>
    <property type="project" value="UniProtKB-KW"/>
</dbReference>
<sequence length="161" mass="18029">MKTFTAYYPSPLGGLKLICSDEHLQALLFVNEETTLQSDEHPLLDLCAKQLDGYFSGQRRTFDLPLLQSGTGFQQKVWQLLLQIPFGKTVSYNDLSKQYGDVKAIRAVASANGKNNLAIIVPCHRVIGSNQSLTGYAGGLWRKKWLLEHEAKHYAGVRTLF</sequence>
<dbReference type="GO" id="GO:0005737">
    <property type="term" value="C:cytoplasm"/>
    <property type="evidence" value="ECO:0007669"/>
    <property type="project" value="UniProtKB-SubCell"/>
</dbReference>
<dbReference type="GO" id="GO:0003908">
    <property type="term" value="F:methylated-DNA-[protein]-cysteine S-methyltransferase activity"/>
    <property type="evidence" value="ECO:0007669"/>
    <property type="project" value="UniProtKB-UniRule"/>
</dbReference>
<dbReference type="SUPFAM" id="SSF53155">
    <property type="entry name" value="Methylated DNA-protein cysteine methyltransferase domain"/>
    <property type="match status" value="1"/>
</dbReference>
<keyword evidence="6 9" id="KW-0227">DNA damage</keyword>
<evidence type="ECO:0000256" key="5">
    <source>
        <dbReference type="ARBA" id="ARBA00022679"/>
    </source>
</evidence>
<dbReference type="InterPro" id="IPR036388">
    <property type="entry name" value="WH-like_DNA-bd_sf"/>
</dbReference>
<keyword evidence="3 9" id="KW-0963">Cytoplasm</keyword>
<dbReference type="InterPro" id="IPR008332">
    <property type="entry name" value="MethylG_MeTrfase_N"/>
</dbReference>
<evidence type="ECO:0000313" key="12">
    <source>
        <dbReference type="EMBL" id="QEC54942.1"/>
    </source>
</evidence>
<dbReference type="PROSITE" id="PS00374">
    <property type="entry name" value="MGMT"/>
    <property type="match status" value="1"/>
</dbReference>
<evidence type="ECO:0000313" key="13">
    <source>
        <dbReference type="Proteomes" id="UP000321204"/>
    </source>
</evidence>
<reference evidence="12 13" key="1">
    <citation type="journal article" date="2015" name="Int. J. Syst. Evol. Microbiol.">
        <title>Flavisolibacter ginsenosidimutans sp. nov., with ginsenoside-converting activity isolated from soil used for cultivating ginseng.</title>
        <authorList>
            <person name="Zhao Y."/>
            <person name="Liu Q."/>
            <person name="Kang M.S."/>
            <person name="Jin F."/>
            <person name="Yu H."/>
            <person name="Im W.T."/>
        </authorList>
    </citation>
    <scope>NUCLEOTIDE SEQUENCE [LARGE SCALE GENOMIC DNA]</scope>
    <source>
        <strain evidence="12 13">Gsoil 636</strain>
    </source>
</reference>
<evidence type="ECO:0000256" key="6">
    <source>
        <dbReference type="ARBA" id="ARBA00022763"/>
    </source>
</evidence>
<dbReference type="InterPro" id="IPR036631">
    <property type="entry name" value="MGMT_N_sf"/>
</dbReference>
<evidence type="ECO:0000256" key="2">
    <source>
        <dbReference type="ARBA" id="ARBA00008711"/>
    </source>
</evidence>
<evidence type="ECO:0000259" key="11">
    <source>
        <dbReference type="Pfam" id="PF02870"/>
    </source>
</evidence>
<feature type="active site" description="Nucleophile; methyl group acceptor" evidence="9">
    <location>
        <position position="123"/>
    </location>
</feature>
<comment type="similarity">
    <text evidence="2 9">Belongs to the MGMT family.</text>
</comment>
<keyword evidence="13" id="KW-1185">Reference proteome</keyword>